<dbReference type="AlphaFoldDB" id="A0A1Y2GG52"/>
<name>A0A1Y2GG52_9FUNG</name>
<dbReference type="EMBL" id="MCFF01000033">
    <property type="protein sequence ID" value="ORZ09780.1"/>
    <property type="molecule type" value="Genomic_DNA"/>
</dbReference>
<proteinExistence type="predicted"/>
<reference evidence="1 2" key="1">
    <citation type="submission" date="2016-07" db="EMBL/GenBank/DDBJ databases">
        <title>Pervasive Adenine N6-methylation of Active Genes in Fungi.</title>
        <authorList>
            <consortium name="DOE Joint Genome Institute"/>
            <person name="Mondo S.J."/>
            <person name="Dannebaum R.O."/>
            <person name="Kuo R.C."/>
            <person name="Labutti K."/>
            <person name="Haridas S."/>
            <person name="Kuo A."/>
            <person name="Salamov A."/>
            <person name="Ahrendt S.R."/>
            <person name="Lipzen A."/>
            <person name="Sullivan W."/>
            <person name="Andreopoulos W.B."/>
            <person name="Clum A."/>
            <person name="Lindquist E."/>
            <person name="Daum C."/>
            <person name="Ramamoorthy G.K."/>
            <person name="Gryganskyi A."/>
            <person name="Culley D."/>
            <person name="Magnuson J.K."/>
            <person name="James T.Y."/>
            <person name="O'Malley M.A."/>
            <person name="Stajich J.E."/>
            <person name="Spatafora J.W."/>
            <person name="Visel A."/>
            <person name="Grigoriev I.V."/>
        </authorList>
    </citation>
    <scope>NUCLEOTIDE SEQUENCE [LARGE SCALE GENOMIC DNA]</scope>
    <source>
        <strain evidence="1 2">NRRL 3116</strain>
    </source>
</reference>
<gene>
    <name evidence="1" type="ORF">BCR41DRAFT_372809</name>
</gene>
<dbReference type="Proteomes" id="UP000193648">
    <property type="component" value="Unassembled WGS sequence"/>
</dbReference>
<dbReference type="GeneID" id="33568563"/>
<evidence type="ECO:0000313" key="2">
    <source>
        <dbReference type="Proteomes" id="UP000193648"/>
    </source>
</evidence>
<accession>A0A1Y2GG52</accession>
<dbReference type="InParanoid" id="A0A1Y2GG52"/>
<evidence type="ECO:0000313" key="1">
    <source>
        <dbReference type="EMBL" id="ORZ09780.1"/>
    </source>
</evidence>
<comment type="caution">
    <text evidence="1">The sequence shown here is derived from an EMBL/GenBank/DDBJ whole genome shotgun (WGS) entry which is preliminary data.</text>
</comment>
<sequence length="128" mass="14746">MGSGTLYREAELQHEYFKPYCLQLIIHVILSQRALAKSLNGRAALTIFYKVQDWMCLKSTSASEGSPRGETEEEDWVKKTVSSDNDFWQKLQPRIQAAVMSEKITRPDLDYPGLLEQRKTALQKLHPF</sequence>
<dbReference type="RefSeq" id="XP_021879050.1">
    <property type="nucleotide sequence ID" value="XM_022026720.1"/>
</dbReference>
<organism evidence="1 2">
    <name type="scientific">Lobosporangium transversale</name>
    <dbReference type="NCBI Taxonomy" id="64571"/>
    <lineage>
        <taxon>Eukaryota</taxon>
        <taxon>Fungi</taxon>
        <taxon>Fungi incertae sedis</taxon>
        <taxon>Mucoromycota</taxon>
        <taxon>Mortierellomycotina</taxon>
        <taxon>Mortierellomycetes</taxon>
        <taxon>Mortierellales</taxon>
        <taxon>Mortierellaceae</taxon>
        <taxon>Lobosporangium</taxon>
    </lineage>
</organism>
<keyword evidence="2" id="KW-1185">Reference proteome</keyword>
<protein>
    <submittedName>
        <fullName evidence="1">Uncharacterized protein</fullName>
    </submittedName>
</protein>